<evidence type="ECO:0000259" key="5">
    <source>
        <dbReference type="Pfam" id="PF00346"/>
    </source>
</evidence>
<feature type="binding site" evidence="3">
    <location>
        <position position="183"/>
    </location>
    <ligand>
        <name>Ni(2+)</name>
        <dbReference type="ChEBI" id="CHEBI:49786"/>
    </ligand>
</feature>
<dbReference type="AlphaFoldDB" id="A0A2V2N776"/>
<proteinExistence type="predicted"/>
<dbReference type="GO" id="GO:0016151">
    <property type="term" value="F:nickel cation binding"/>
    <property type="evidence" value="ECO:0007669"/>
    <property type="project" value="InterPro"/>
</dbReference>
<evidence type="ECO:0000256" key="1">
    <source>
        <dbReference type="ARBA" id="ARBA00023002"/>
    </source>
</evidence>
<dbReference type="Gene3D" id="3.30.460.80">
    <property type="entry name" value="NADH:ubiquinone oxidoreductase, 30kDa subunit"/>
    <property type="match status" value="1"/>
</dbReference>
<feature type="domain" description="NADH:ubiquinone oxidoreductase 30kDa subunit" evidence="4">
    <location>
        <begin position="12"/>
        <end position="84"/>
    </location>
</feature>
<keyword evidence="3" id="KW-0533">Nickel</keyword>
<comment type="cofactor">
    <cofactor evidence="3">
        <name>Fe cation</name>
        <dbReference type="ChEBI" id="CHEBI:24875"/>
    </cofactor>
</comment>
<dbReference type="InterPro" id="IPR001135">
    <property type="entry name" value="NADH_Q_OxRdtase_suD"/>
</dbReference>
<reference evidence="6 7" key="1">
    <citation type="submission" date="2018-05" db="EMBL/GenBank/DDBJ databases">
        <title>Draft genome of Methanospirillum lacunae Ki8-1.</title>
        <authorList>
            <person name="Dueholm M.S."/>
            <person name="Nielsen P.H."/>
            <person name="Bakmann L.F."/>
            <person name="Otzen D.E."/>
        </authorList>
    </citation>
    <scope>NUCLEOTIDE SEQUENCE [LARGE SCALE GENOMIC DNA]</scope>
    <source>
        <strain evidence="6 7">Ki8-1</strain>
    </source>
</reference>
<keyword evidence="3" id="KW-0479">Metal-binding</keyword>
<comment type="cofactor">
    <cofactor evidence="3">
        <name>Ni(2+)</name>
        <dbReference type="ChEBI" id="CHEBI:49786"/>
    </cofactor>
</comment>
<dbReference type="PANTHER" id="PTHR43485">
    <property type="entry name" value="HYDROGENASE-4 COMPONENT G"/>
    <property type="match status" value="1"/>
</dbReference>
<dbReference type="GO" id="GO:0008137">
    <property type="term" value="F:NADH dehydrogenase (ubiquinone) activity"/>
    <property type="evidence" value="ECO:0007669"/>
    <property type="project" value="InterPro"/>
</dbReference>
<evidence type="ECO:0000313" key="6">
    <source>
        <dbReference type="EMBL" id="PWR72348.1"/>
    </source>
</evidence>
<dbReference type="Pfam" id="PF00329">
    <property type="entry name" value="Complex1_30kDa"/>
    <property type="match status" value="1"/>
</dbReference>
<keyword evidence="3" id="KW-0460">Magnesium</keyword>
<dbReference type="SUPFAM" id="SSF56762">
    <property type="entry name" value="HydB/Nqo4-like"/>
    <property type="match status" value="1"/>
</dbReference>
<keyword evidence="1" id="KW-0560">Oxidoreductase</keyword>
<sequence>MYASAVDMGVPGIRIDYYFTFDDEIPSRNLALRTYINRKKPILESVTPLTPLADWAEREMIEFLGVQVKNHPDPRHLWLPLNWDDMYTSTHHQEDTQSERVNTSPIAHPPSDNILTKHLSVVPYGPYHPALIESNYLKMSVEDEVVKDADLKLGFNHRSVIKLMERRDYYKDLFLAERICGFCNVHHSLTFAQCVEDIGDITVPKKARYVRTLLGEMERMKSHILAIGLMGDLTGFRTMLMHAIRIREDILDSLEIMSGQRISHGIITHGGIRNDVTPVHTDVILSKLQNLKKEVPEYFEQCLANDVFTGRLHKTGVLTPDVARKSGAVGPIARGSGLNVDIRKNLPYAAYEEVDWDIVTENGGDCYARMQVRMREVLMSLHICEQCCDVIRSAPSELVTQVNELPCGEGFSRTEPPRGELLYHVASNGTNTPDFVRLRVPTFPNVRIMLNLIKGSVIGDVPVIIGSVDPCFSCTDRVTTVNTVKPPVQGGKGS</sequence>
<dbReference type="SUPFAM" id="SSF143243">
    <property type="entry name" value="Nqo5-like"/>
    <property type="match status" value="1"/>
</dbReference>
<organism evidence="6 7">
    <name type="scientific">Methanospirillum lacunae</name>
    <dbReference type="NCBI Taxonomy" id="668570"/>
    <lineage>
        <taxon>Archaea</taxon>
        <taxon>Methanobacteriati</taxon>
        <taxon>Methanobacteriota</taxon>
        <taxon>Stenosarchaea group</taxon>
        <taxon>Methanomicrobia</taxon>
        <taxon>Methanomicrobiales</taxon>
        <taxon>Methanospirillaceae</taxon>
        <taxon>Methanospirillum</taxon>
    </lineage>
</organism>
<dbReference type="Pfam" id="PF00374">
    <property type="entry name" value="NiFeSe_Hases"/>
    <property type="match status" value="1"/>
</dbReference>
<dbReference type="InterPro" id="IPR052197">
    <property type="entry name" value="ComplexI_49kDa-like"/>
</dbReference>
<feature type="domain" description="NADH-quinone oxidoreductase subunit D" evidence="5">
    <location>
        <begin position="235"/>
        <end position="394"/>
    </location>
</feature>
<dbReference type="GO" id="GO:0048038">
    <property type="term" value="F:quinone binding"/>
    <property type="evidence" value="ECO:0007669"/>
    <property type="project" value="InterPro"/>
</dbReference>
<feature type="domain" description="NADH-quinone oxidoreductase subunit D" evidence="5">
    <location>
        <begin position="398"/>
        <end position="477"/>
    </location>
</feature>
<dbReference type="InterPro" id="IPR037232">
    <property type="entry name" value="NADH_quin_OxRdtase_su_C/D-like"/>
</dbReference>
<dbReference type="GO" id="GO:0051287">
    <property type="term" value="F:NAD binding"/>
    <property type="evidence" value="ECO:0007669"/>
    <property type="project" value="InterPro"/>
</dbReference>
<keyword evidence="2" id="KW-0520">NAD</keyword>
<dbReference type="Pfam" id="PF00346">
    <property type="entry name" value="Complex1_49kDa"/>
    <property type="match status" value="2"/>
</dbReference>
<dbReference type="Proteomes" id="UP000245657">
    <property type="component" value="Unassembled WGS sequence"/>
</dbReference>
<feature type="binding site" evidence="3">
    <location>
        <position position="474"/>
    </location>
    <ligand>
        <name>Fe cation</name>
        <dbReference type="ChEBI" id="CHEBI:24875"/>
    </ligand>
</feature>
<feature type="binding site" evidence="3">
    <location>
        <position position="471"/>
    </location>
    <ligand>
        <name>Ni(2+)</name>
        <dbReference type="ChEBI" id="CHEBI:49786"/>
    </ligand>
</feature>
<protein>
    <submittedName>
        <fullName evidence="6">Iron hydrogenase</fullName>
    </submittedName>
</protein>
<name>A0A2V2N776_9EURY</name>
<keyword evidence="3" id="KW-0408">Iron</keyword>
<dbReference type="GO" id="GO:0016651">
    <property type="term" value="F:oxidoreductase activity, acting on NAD(P)H"/>
    <property type="evidence" value="ECO:0007669"/>
    <property type="project" value="InterPro"/>
</dbReference>
<feature type="binding site" evidence="3">
    <location>
        <position position="183"/>
    </location>
    <ligand>
        <name>Fe cation</name>
        <dbReference type="ChEBI" id="CHEBI:24875"/>
    </ligand>
</feature>
<gene>
    <name evidence="6" type="ORF">DK846_09865</name>
</gene>
<dbReference type="InterPro" id="IPR029014">
    <property type="entry name" value="NiFe-Hase_large"/>
</dbReference>
<dbReference type="InterPro" id="IPR001501">
    <property type="entry name" value="Ni-dep_hyd_lsu"/>
</dbReference>
<keyword evidence="7" id="KW-1185">Reference proteome</keyword>
<feature type="binding site" evidence="3">
    <location>
        <position position="438"/>
    </location>
    <ligand>
        <name>Mg(2+)</name>
        <dbReference type="ChEBI" id="CHEBI:18420"/>
    </ligand>
</feature>
<feature type="binding site" evidence="3">
    <location>
        <position position="180"/>
    </location>
    <ligand>
        <name>Ni(2+)</name>
        <dbReference type="ChEBI" id="CHEBI:49786"/>
    </ligand>
</feature>
<evidence type="ECO:0000313" key="7">
    <source>
        <dbReference type="Proteomes" id="UP000245657"/>
    </source>
</evidence>
<dbReference type="Gene3D" id="1.10.645.10">
    <property type="entry name" value="Cytochrome-c3 Hydrogenase, chain B"/>
    <property type="match status" value="1"/>
</dbReference>
<comment type="caution">
    <text evidence="6">The sequence shown here is derived from an EMBL/GenBank/DDBJ whole genome shotgun (WGS) entry which is preliminary data.</text>
</comment>
<dbReference type="PANTHER" id="PTHR43485:SF1">
    <property type="entry name" value="FORMATE HYDROGENLYASE SUBUNIT 5-RELATED"/>
    <property type="match status" value="1"/>
</dbReference>
<evidence type="ECO:0000256" key="2">
    <source>
        <dbReference type="ARBA" id="ARBA00023027"/>
    </source>
</evidence>
<dbReference type="EMBL" id="QGMY01000007">
    <property type="protein sequence ID" value="PWR72348.1"/>
    <property type="molecule type" value="Genomic_DNA"/>
</dbReference>
<dbReference type="InterPro" id="IPR001268">
    <property type="entry name" value="NADH_UbQ_OxRdtase_30kDa_su"/>
</dbReference>
<evidence type="ECO:0000256" key="3">
    <source>
        <dbReference type="PIRSR" id="PIRSR601501-1"/>
    </source>
</evidence>
<accession>A0A2V2N776</accession>
<evidence type="ECO:0000259" key="4">
    <source>
        <dbReference type="Pfam" id="PF00329"/>
    </source>
</evidence>